<dbReference type="EMBL" id="DS990393">
    <property type="protein sequence ID" value="EFR47420.1"/>
    <property type="molecule type" value="Genomic_DNA"/>
</dbReference>
<sequence length="50" mass="6282">MDYIAFCFLFQYNNRSYFYFNKKRIQNETLYQKKCIYFSLLFYAPCLYAS</sequence>
<organism evidence="1 2">
    <name type="scientific">Helicobacter cinaedi CCUG 18818 = ATCC BAA-847</name>
    <dbReference type="NCBI Taxonomy" id="537971"/>
    <lineage>
        <taxon>Bacteria</taxon>
        <taxon>Pseudomonadati</taxon>
        <taxon>Campylobacterota</taxon>
        <taxon>Epsilonproteobacteria</taxon>
        <taxon>Campylobacterales</taxon>
        <taxon>Helicobacteraceae</taxon>
        <taxon>Helicobacter</taxon>
    </lineage>
</organism>
<dbReference type="Proteomes" id="UP000005755">
    <property type="component" value="Unassembled WGS sequence"/>
</dbReference>
<reference evidence="2" key="1">
    <citation type="journal article" date="2014" name="Genome Announc.">
        <title>Draft genome sequences of six enterohepatic helicobacter species isolated from humans and one from rhesus macaques.</title>
        <authorList>
            <person name="Shen Z."/>
            <person name="Sheh A."/>
            <person name="Young S.K."/>
            <person name="Abouelliel A."/>
            <person name="Ward D.V."/>
            <person name="Earl A.M."/>
            <person name="Fox J.G."/>
        </authorList>
    </citation>
    <scope>NUCLEOTIDE SEQUENCE [LARGE SCALE GENOMIC DNA]</scope>
    <source>
        <strain evidence="2">CCUG 18818</strain>
    </source>
</reference>
<gene>
    <name evidence="1" type="ORF">HCCG_01968</name>
</gene>
<protein>
    <submittedName>
        <fullName evidence="1">Uncharacterized protein</fullName>
    </submittedName>
</protein>
<evidence type="ECO:0000313" key="1">
    <source>
        <dbReference type="EMBL" id="EFR47420.1"/>
    </source>
</evidence>
<evidence type="ECO:0000313" key="2">
    <source>
        <dbReference type="Proteomes" id="UP000005755"/>
    </source>
</evidence>
<accession>A0ABN0BE51</accession>
<keyword evidence="2" id="KW-1185">Reference proteome</keyword>
<proteinExistence type="predicted"/>
<name>A0ABN0BE51_9HELI</name>